<feature type="domain" description="GAF" evidence="1">
    <location>
        <begin position="21"/>
        <end position="164"/>
    </location>
</feature>
<protein>
    <submittedName>
        <fullName evidence="2">GAF domain protein</fullName>
    </submittedName>
</protein>
<reference evidence="2" key="1">
    <citation type="submission" date="2019-03" db="EMBL/GenBank/DDBJ databases">
        <authorList>
            <person name="Hao L."/>
        </authorList>
    </citation>
    <scope>NUCLEOTIDE SEQUENCE</scope>
</reference>
<sequence length="164" mass="18201">MNESHLDVLYTLAKELNTSEDIPTMLDAVITHLPRVVGARYCSLFLRNPSSGELEIKAHNHTDIGEDPFIHVGSQQESIMNLVLARNASLIIRDIEEEIGIQNKDKYTTKSFMCILVRHADEIKGVLNLADKANGGFTKEDMLISSIVSELLAALLARIDLNTV</sequence>
<dbReference type="Gene3D" id="3.30.450.40">
    <property type="match status" value="1"/>
</dbReference>
<dbReference type="SUPFAM" id="SSF55781">
    <property type="entry name" value="GAF domain-like"/>
    <property type="match status" value="1"/>
</dbReference>
<gene>
    <name evidence="2" type="ORF">SCFA_420055</name>
</gene>
<dbReference type="AlphaFoldDB" id="A0A485M3X0"/>
<accession>A0A485M3X0</accession>
<dbReference type="InterPro" id="IPR029016">
    <property type="entry name" value="GAF-like_dom_sf"/>
</dbReference>
<dbReference type="Pfam" id="PF01590">
    <property type="entry name" value="GAF"/>
    <property type="match status" value="1"/>
</dbReference>
<dbReference type="SMART" id="SM00065">
    <property type="entry name" value="GAF"/>
    <property type="match status" value="1"/>
</dbReference>
<dbReference type="EMBL" id="CAADRM010000106">
    <property type="protein sequence ID" value="VFU15586.1"/>
    <property type="molecule type" value="Genomic_DNA"/>
</dbReference>
<organism evidence="2">
    <name type="scientific">anaerobic digester metagenome</name>
    <dbReference type="NCBI Taxonomy" id="1263854"/>
    <lineage>
        <taxon>unclassified sequences</taxon>
        <taxon>metagenomes</taxon>
        <taxon>ecological metagenomes</taxon>
    </lineage>
</organism>
<name>A0A485M3X0_9ZZZZ</name>
<evidence type="ECO:0000259" key="1">
    <source>
        <dbReference type="SMART" id="SM00065"/>
    </source>
</evidence>
<proteinExistence type="predicted"/>
<evidence type="ECO:0000313" key="2">
    <source>
        <dbReference type="EMBL" id="VFU15586.1"/>
    </source>
</evidence>
<dbReference type="InterPro" id="IPR003018">
    <property type="entry name" value="GAF"/>
</dbReference>